<keyword evidence="1" id="KW-0472">Membrane</keyword>
<reference evidence="3" key="1">
    <citation type="submission" date="2017-09" db="EMBL/GenBank/DDBJ databases">
        <title>Depth-based differentiation of microbial function through sediment-hosted aquifers and enrichment of novel symbionts in the deep terrestrial subsurface.</title>
        <authorList>
            <person name="Probst A.J."/>
            <person name="Ladd B."/>
            <person name="Jarett J.K."/>
            <person name="Geller-Mcgrath D.E."/>
            <person name="Sieber C.M.K."/>
            <person name="Emerson J.B."/>
            <person name="Anantharaman K."/>
            <person name="Thomas B.C."/>
            <person name="Malmstrom R."/>
            <person name="Stieglmeier M."/>
            <person name="Klingl A."/>
            <person name="Woyke T."/>
            <person name="Ryan C.M."/>
            <person name="Banfield J.F."/>
        </authorList>
    </citation>
    <scope>NUCLEOTIDE SEQUENCE [LARGE SCALE GENOMIC DNA]</scope>
</reference>
<protein>
    <submittedName>
        <fullName evidence="2">Uncharacterized protein</fullName>
    </submittedName>
</protein>
<name>A0A2M7W2C8_9BACT</name>
<feature type="transmembrane region" description="Helical" evidence="1">
    <location>
        <begin position="7"/>
        <end position="27"/>
    </location>
</feature>
<comment type="caution">
    <text evidence="2">The sequence shown here is derived from an EMBL/GenBank/DDBJ whole genome shotgun (WGS) entry which is preliminary data.</text>
</comment>
<keyword evidence="1" id="KW-1133">Transmembrane helix</keyword>
<dbReference type="EMBL" id="PFQB01000085">
    <property type="protein sequence ID" value="PJA13509.1"/>
    <property type="molecule type" value="Genomic_DNA"/>
</dbReference>
<proteinExistence type="predicted"/>
<dbReference type="AlphaFoldDB" id="A0A2M7W2C8"/>
<keyword evidence="1" id="KW-0812">Transmembrane</keyword>
<evidence type="ECO:0000313" key="2">
    <source>
        <dbReference type="EMBL" id="PJA13509.1"/>
    </source>
</evidence>
<dbReference type="Proteomes" id="UP000228952">
    <property type="component" value="Unassembled WGS sequence"/>
</dbReference>
<gene>
    <name evidence="2" type="ORF">COX64_03335</name>
</gene>
<evidence type="ECO:0000313" key="3">
    <source>
        <dbReference type="Proteomes" id="UP000228952"/>
    </source>
</evidence>
<evidence type="ECO:0000256" key="1">
    <source>
        <dbReference type="SAM" id="Phobius"/>
    </source>
</evidence>
<accession>A0A2M7W2C8</accession>
<organism evidence="2 3">
    <name type="scientific">Candidatus Dojkabacteria bacterium CG_4_10_14_0_2_um_filter_Dojkabacteria_WS6_41_15</name>
    <dbReference type="NCBI Taxonomy" id="2014249"/>
    <lineage>
        <taxon>Bacteria</taxon>
        <taxon>Candidatus Dojkabacteria</taxon>
    </lineage>
</organism>
<sequence>MRIGKKLCTRLIGILVVCGLLYIGWGITRDAISTWNNVATWQYSDNLNIPAFDTEKLRISYENTDQTPEEVVVTVDYCLLLNSVHPSADQTLVRCSLIPYMHGKAQVYDPYRWMPEIGIQLDLQREVSPLPNSFLGDTHLKFSDVASSGVPVPVSLKIRYVKGLPKKSIVAVYQHYVDWKQGKKGTIPPRLKMWEVNKIQTYAELTQQQQLDFVSRWKQESVKDLKSILKLDDLAGKEGQELLDGLVLGVENQSYVCVQEENSTTRCWASTKGNVAEASTYLVYTLAKDYPIAQRIRAEMHRRLVPFAAEDSTLPYTCGDKGPRDDCERWSYFQSYQAPLCPIRDIKEGATNLNVAFYLRATSNYRPLKFDKANLIKKYQQYQKNTADSNLRTELQGDLEFACRALLRAETIEPEDFELLEQIYYSIGFRNISIWTTEGQDLRPTSENLAKLVYDSYMFAPYKFHFLQDSELLRRSQQYGYGQNKIEEVAGYAYNLIATWVAVYVIE</sequence>